<evidence type="ECO:0000313" key="1">
    <source>
        <dbReference type="EMBL" id="KAF6119530.1"/>
    </source>
</evidence>
<dbReference type="AlphaFoldDB" id="A0A834EG01"/>
<comment type="caution">
    <text evidence="1">The sequence shown here is derived from an EMBL/GenBank/DDBJ whole genome shotgun (WGS) entry which is preliminary data.</text>
</comment>
<accession>A0A834EG01</accession>
<gene>
    <name evidence="1" type="ORF">HJG60_010022</name>
</gene>
<sequence>MIQTLPLTVAKARGPVLHSWPDPTWVLLPSLALRTGVLPVSPGTLAPPGTSWLFECGQQGWGGGGSAREVSPRPRGAAPTPGCFWGKPSLSSRPGFGGPFRGGGGGRSPWRAVPCPGHCGDSPQAPFLPEREPVPACSLSPAAAPVHPARKHRPAGALLLPLESSLGAVPGALGVSDWGSSPLYSKLHLRERPPYLASFADCDFSLADAGHRAGVLPGVRGSSSGCPVAAEAKALGHAAVAASLEPVL</sequence>
<organism evidence="1 2">
    <name type="scientific">Phyllostomus discolor</name>
    <name type="common">pale spear-nosed bat</name>
    <dbReference type="NCBI Taxonomy" id="89673"/>
    <lineage>
        <taxon>Eukaryota</taxon>
        <taxon>Metazoa</taxon>
        <taxon>Chordata</taxon>
        <taxon>Craniata</taxon>
        <taxon>Vertebrata</taxon>
        <taxon>Euteleostomi</taxon>
        <taxon>Mammalia</taxon>
        <taxon>Eutheria</taxon>
        <taxon>Laurasiatheria</taxon>
        <taxon>Chiroptera</taxon>
        <taxon>Yangochiroptera</taxon>
        <taxon>Phyllostomidae</taxon>
        <taxon>Phyllostominae</taxon>
        <taxon>Phyllostomus</taxon>
    </lineage>
</organism>
<proteinExistence type="predicted"/>
<dbReference type="Proteomes" id="UP000664940">
    <property type="component" value="Unassembled WGS sequence"/>
</dbReference>
<dbReference type="EMBL" id="JABVXQ010000003">
    <property type="protein sequence ID" value="KAF6119530.1"/>
    <property type="molecule type" value="Genomic_DNA"/>
</dbReference>
<evidence type="ECO:0000313" key="2">
    <source>
        <dbReference type="Proteomes" id="UP000664940"/>
    </source>
</evidence>
<reference evidence="1 2" key="1">
    <citation type="journal article" date="2020" name="Nature">
        <title>Six reference-quality genomes reveal evolution of bat adaptations.</title>
        <authorList>
            <person name="Jebb D."/>
            <person name="Huang Z."/>
            <person name="Pippel M."/>
            <person name="Hughes G.M."/>
            <person name="Lavrichenko K."/>
            <person name="Devanna P."/>
            <person name="Winkler S."/>
            <person name="Jermiin L.S."/>
            <person name="Skirmuntt E.C."/>
            <person name="Katzourakis A."/>
            <person name="Burkitt-Gray L."/>
            <person name="Ray D.A."/>
            <person name="Sullivan K.A.M."/>
            <person name="Roscito J.G."/>
            <person name="Kirilenko B.M."/>
            <person name="Davalos L.M."/>
            <person name="Corthals A.P."/>
            <person name="Power M.L."/>
            <person name="Jones G."/>
            <person name="Ransome R.D."/>
            <person name="Dechmann D.K.N."/>
            <person name="Locatelli A.G."/>
            <person name="Puechmaille S.J."/>
            <person name="Fedrigo O."/>
            <person name="Jarvis E.D."/>
            <person name="Hiller M."/>
            <person name="Vernes S.C."/>
            <person name="Myers E.W."/>
            <person name="Teeling E.C."/>
        </authorList>
    </citation>
    <scope>NUCLEOTIDE SEQUENCE [LARGE SCALE GENOMIC DNA]</scope>
    <source>
        <strain evidence="1">Bat1K_MPI-CBG_1</strain>
    </source>
</reference>
<name>A0A834EG01_9CHIR</name>
<protein>
    <submittedName>
        <fullName evidence="1">Uncharacterized protein</fullName>
    </submittedName>
</protein>